<keyword evidence="5 7" id="KW-1133">Transmembrane helix</keyword>
<feature type="transmembrane region" description="Helical" evidence="7">
    <location>
        <begin position="262"/>
        <end position="282"/>
    </location>
</feature>
<evidence type="ECO:0000256" key="4">
    <source>
        <dbReference type="ARBA" id="ARBA00022692"/>
    </source>
</evidence>
<reference evidence="9 10" key="1">
    <citation type="submission" date="2009-04" db="EMBL/GenBank/DDBJ databases">
        <authorList>
            <person name="Reysenbach A.-L."/>
            <person name="Heidelberg J.F."/>
            <person name="Nelson W.C."/>
        </authorList>
    </citation>
    <scope>NUCLEOTIDE SEQUENCE [LARGE SCALE GENOMIC DNA]</scope>
    <source>
        <strain evidence="9 10">SS-5</strain>
    </source>
</reference>
<dbReference type="Gene3D" id="1.20.1530.20">
    <property type="match status" value="1"/>
</dbReference>
<evidence type="ECO:0000313" key="10">
    <source>
        <dbReference type="Proteomes" id="UP000005540"/>
    </source>
</evidence>
<feature type="transmembrane region" description="Helical" evidence="7">
    <location>
        <begin position="146"/>
        <end position="170"/>
    </location>
</feature>
<evidence type="ECO:0000256" key="7">
    <source>
        <dbReference type="SAM" id="Phobius"/>
    </source>
</evidence>
<dbReference type="Pfam" id="PF00999">
    <property type="entry name" value="Na_H_Exchanger"/>
    <property type="match status" value="1"/>
</dbReference>
<feature type="transmembrane region" description="Helical" evidence="7">
    <location>
        <begin position="349"/>
        <end position="370"/>
    </location>
</feature>
<keyword evidence="3" id="KW-0813">Transport</keyword>
<proteinExistence type="inferred from homology"/>
<keyword evidence="10" id="KW-1185">Reference proteome</keyword>
<comment type="subcellular location">
    <subcellularLocation>
        <location evidence="1">Membrane</location>
        <topology evidence="1">Multi-pass membrane protein</topology>
    </subcellularLocation>
</comment>
<evidence type="ECO:0000259" key="8">
    <source>
        <dbReference type="Pfam" id="PF00999"/>
    </source>
</evidence>
<dbReference type="GO" id="GO:0016020">
    <property type="term" value="C:membrane"/>
    <property type="evidence" value="ECO:0007669"/>
    <property type="project" value="UniProtKB-SubCell"/>
</dbReference>
<feature type="transmembrane region" description="Helical" evidence="7">
    <location>
        <begin position="176"/>
        <end position="196"/>
    </location>
</feature>
<feature type="transmembrane region" description="Helical" evidence="7">
    <location>
        <begin position="294"/>
        <end position="314"/>
    </location>
</feature>
<evidence type="ECO:0000256" key="3">
    <source>
        <dbReference type="ARBA" id="ARBA00022448"/>
    </source>
</evidence>
<feature type="transmembrane region" description="Helical" evidence="7">
    <location>
        <begin position="217"/>
        <end position="250"/>
    </location>
</feature>
<name>C4FKF7_9AQUI</name>
<dbReference type="Proteomes" id="UP000005540">
    <property type="component" value="Unassembled WGS sequence"/>
</dbReference>
<protein>
    <submittedName>
        <fullName evidence="9">Sodium/hydrogen exchanger</fullName>
    </submittedName>
</protein>
<feature type="transmembrane region" description="Helical" evidence="7">
    <location>
        <begin position="86"/>
        <end position="107"/>
    </location>
</feature>
<feature type="domain" description="Cation/H+ exchanger transmembrane" evidence="8">
    <location>
        <begin position="17"/>
        <end position="368"/>
    </location>
</feature>
<dbReference type="AlphaFoldDB" id="C4FKF7"/>
<feature type="transmembrane region" description="Helical" evidence="7">
    <location>
        <begin position="60"/>
        <end position="79"/>
    </location>
</feature>
<keyword evidence="4 7" id="KW-0812">Transmembrane</keyword>
<keyword evidence="6 7" id="KW-0472">Membrane</keyword>
<comment type="similarity">
    <text evidence="2">Belongs to the monovalent cation:proton antiporter 2 (CPA2) transporter (TC 2.A.37) family.</text>
</comment>
<dbReference type="RefSeq" id="WP_007547117.1">
    <property type="nucleotide sequence ID" value="NZ_ABZS01000095.1"/>
</dbReference>
<evidence type="ECO:0000256" key="6">
    <source>
        <dbReference type="ARBA" id="ARBA00023136"/>
    </source>
</evidence>
<feature type="transmembrane region" description="Helical" evidence="7">
    <location>
        <begin position="6"/>
        <end position="24"/>
    </location>
</feature>
<dbReference type="PANTHER" id="PTHR42751:SF3">
    <property type="entry name" value="SODIUM_GLUTAMATE SYMPORTER"/>
    <property type="match status" value="1"/>
</dbReference>
<sequence length="395" mass="43418">MEYTSVNFLLSLGLITLVLFIVGLIGKFLKFPTIILFILIGIIFGKYVHEDKTLEHLSEIGIVLLFFYLGLEFNIARAIDVAKRIWVVGFIDLFFNFLVPVVVLNILGFEFLVSILGGAIAYASSSAITSKIIVDEKRIANPETEMILGLMVFEDIIAPIMLAVLAGFLSGQNIEGIAIGIIALKILAAFSFVFLISMTFKNQLALLIDKILNEDLFILFVFGGLITFAGLTYSLGLSEALGAFLIGMLISETGKSEEVEKSMLSIRDLAVAIFFFLFGANIILDEKLLDTKTILTLVILIVISTVGKFLTGYIGGKIYGLSKRASITAGFSIINRGEFSIVISKLSPAAYLSFFGVYIFFMALIGILFAQYAPKLSKLIVKPKQRKQKVLSNFN</sequence>
<evidence type="ECO:0000256" key="5">
    <source>
        <dbReference type="ARBA" id="ARBA00022989"/>
    </source>
</evidence>
<gene>
    <name evidence="9" type="ORF">SULYE_1057</name>
</gene>
<organism evidence="9 10">
    <name type="scientific">Sulfurihydrogenibium yellowstonense SS-5</name>
    <dbReference type="NCBI Taxonomy" id="432331"/>
    <lineage>
        <taxon>Bacteria</taxon>
        <taxon>Pseudomonadati</taxon>
        <taxon>Aquificota</taxon>
        <taxon>Aquificia</taxon>
        <taxon>Aquificales</taxon>
        <taxon>Hydrogenothermaceae</taxon>
        <taxon>Sulfurihydrogenibium</taxon>
    </lineage>
</organism>
<comment type="caution">
    <text evidence="9">The sequence shown here is derived from an EMBL/GenBank/DDBJ whole genome shotgun (WGS) entry which is preliminary data.</text>
</comment>
<dbReference type="InterPro" id="IPR006153">
    <property type="entry name" value="Cation/H_exchanger_TM"/>
</dbReference>
<dbReference type="InterPro" id="IPR038770">
    <property type="entry name" value="Na+/solute_symporter_sf"/>
</dbReference>
<feature type="transmembrane region" description="Helical" evidence="7">
    <location>
        <begin position="31"/>
        <end position="48"/>
    </location>
</feature>
<dbReference type="PANTHER" id="PTHR42751">
    <property type="entry name" value="SODIUM/HYDROGEN EXCHANGER FAMILY/TRKA DOMAIN PROTEIN"/>
    <property type="match status" value="1"/>
</dbReference>
<dbReference type="EMBL" id="ABZS01000095">
    <property type="protein sequence ID" value="EEP60444.1"/>
    <property type="molecule type" value="Genomic_DNA"/>
</dbReference>
<accession>C4FKF7</accession>
<evidence type="ECO:0000313" key="9">
    <source>
        <dbReference type="EMBL" id="EEP60444.1"/>
    </source>
</evidence>
<dbReference type="GO" id="GO:1902600">
    <property type="term" value="P:proton transmembrane transport"/>
    <property type="evidence" value="ECO:0007669"/>
    <property type="project" value="InterPro"/>
</dbReference>
<dbReference type="GO" id="GO:0015297">
    <property type="term" value="F:antiporter activity"/>
    <property type="evidence" value="ECO:0007669"/>
    <property type="project" value="InterPro"/>
</dbReference>
<feature type="transmembrane region" description="Helical" evidence="7">
    <location>
        <begin position="113"/>
        <end position="134"/>
    </location>
</feature>
<dbReference type="OrthoDB" id="9781411at2"/>
<evidence type="ECO:0000256" key="1">
    <source>
        <dbReference type="ARBA" id="ARBA00004141"/>
    </source>
</evidence>
<evidence type="ECO:0000256" key="2">
    <source>
        <dbReference type="ARBA" id="ARBA00005551"/>
    </source>
</evidence>